<comment type="caution">
    <text evidence="2">The sequence shown here is derived from an EMBL/GenBank/DDBJ whole genome shotgun (WGS) entry which is preliminary data.</text>
</comment>
<reference evidence="2 3" key="1">
    <citation type="submission" date="2016-07" db="EMBL/GenBank/DDBJ databases">
        <title>Pervasive Adenine N6-methylation of Active Genes in Fungi.</title>
        <authorList>
            <consortium name="DOE Joint Genome Institute"/>
            <person name="Mondo S.J."/>
            <person name="Dannebaum R.O."/>
            <person name="Kuo R.C."/>
            <person name="Labutti K."/>
            <person name="Haridas S."/>
            <person name="Kuo A."/>
            <person name="Salamov A."/>
            <person name="Ahrendt S.R."/>
            <person name="Lipzen A."/>
            <person name="Sullivan W."/>
            <person name="Andreopoulos W.B."/>
            <person name="Clum A."/>
            <person name="Lindquist E."/>
            <person name="Daum C."/>
            <person name="Ramamoorthy G.K."/>
            <person name="Gryganskyi A."/>
            <person name="Culley D."/>
            <person name="Magnuson J.K."/>
            <person name="James T.Y."/>
            <person name="O'Malley M.A."/>
            <person name="Stajich J.E."/>
            <person name="Spatafora J.W."/>
            <person name="Visel A."/>
            <person name="Grigoriev I.V."/>
        </authorList>
    </citation>
    <scope>NUCLEOTIDE SEQUENCE [LARGE SCALE GENOMIC DNA]</scope>
    <source>
        <strain evidence="2 3">NRRL 1336</strain>
    </source>
</reference>
<dbReference type="PANTHER" id="PTHR12461">
    <property type="entry name" value="HYPOXIA-INDUCIBLE FACTOR 1 ALPHA INHIBITOR-RELATED"/>
    <property type="match status" value="1"/>
</dbReference>
<evidence type="ECO:0000259" key="1">
    <source>
        <dbReference type="PROSITE" id="PS51184"/>
    </source>
</evidence>
<protein>
    <submittedName>
        <fullName evidence="2">Putative pla2g4b</fullName>
    </submittedName>
</protein>
<dbReference type="PANTHER" id="PTHR12461:SF99">
    <property type="entry name" value="BIFUNCTIONAL PEPTIDASE AND (3S)-LYSYL HYDROXYLASE JMJD7"/>
    <property type="match status" value="1"/>
</dbReference>
<organism evidence="2 3">
    <name type="scientific">Absidia repens</name>
    <dbReference type="NCBI Taxonomy" id="90262"/>
    <lineage>
        <taxon>Eukaryota</taxon>
        <taxon>Fungi</taxon>
        <taxon>Fungi incertae sedis</taxon>
        <taxon>Mucoromycota</taxon>
        <taxon>Mucoromycotina</taxon>
        <taxon>Mucoromycetes</taxon>
        <taxon>Mucorales</taxon>
        <taxon>Cunninghamellaceae</taxon>
        <taxon>Absidia</taxon>
    </lineage>
</organism>
<sequence length="344" mass="39297">MTKKEIERAFIKYVKEYQDLNGVIPHVFDQPPTALEFLQKCVHPNRPALIKGAFDHWPANELWTDEYLRMKMKDQKITVAVTPNGQADAVTYDPKTDQEYFVMPHEEQMTFDSFLTHLGSSSQQQKEQGTPSSSSSPAYYISLQNGSLPLEYSDLEDDIDPDIAWCSEALGCQPDAVNFWFGDARSVTSLHKDPYENCYAVLRGEKTFILFPPSEYMCLHESTYPSAIYTPSKAGFDLTPSPGIQVPWIPVDPLRPDFARYPRFKYAKPMVITVRQGEMLYLPSLWFHHVSQAGENGVIAVNYWYDMNYQHAMFPSMGLTRRLVSEIIDGQPTLDMASDDDDDQ</sequence>
<dbReference type="Gene3D" id="2.60.120.10">
    <property type="entry name" value="Jelly Rolls"/>
    <property type="match status" value="1"/>
</dbReference>
<accession>A0A1X2I2Q6</accession>
<dbReference type="STRING" id="90262.A0A1X2I2Q6"/>
<dbReference type="PROSITE" id="PS51184">
    <property type="entry name" value="JMJC"/>
    <property type="match status" value="1"/>
</dbReference>
<evidence type="ECO:0000313" key="3">
    <source>
        <dbReference type="Proteomes" id="UP000193560"/>
    </source>
</evidence>
<dbReference type="Proteomes" id="UP000193560">
    <property type="component" value="Unassembled WGS sequence"/>
</dbReference>
<dbReference type="InterPro" id="IPR014710">
    <property type="entry name" value="RmlC-like_jellyroll"/>
</dbReference>
<dbReference type="EMBL" id="MCGE01000032">
    <property type="protein sequence ID" value="ORZ08161.1"/>
    <property type="molecule type" value="Genomic_DNA"/>
</dbReference>
<proteinExistence type="predicted"/>
<feature type="domain" description="JmjC" evidence="1">
    <location>
        <begin position="139"/>
        <end position="320"/>
    </location>
</feature>
<name>A0A1X2I2Q6_9FUNG</name>
<dbReference type="SUPFAM" id="SSF51197">
    <property type="entry name" value="Clavaminate synthase-like"/>
    <property type="match status" value="1"/>
</dbReference>
<dbReference type="SMART" id="SM00558">
    <property type="entry name" value="JmjC"/>
    <property type="match status" value="1"/>
</dbReference>
<dbReference type="OrthoDB" id="415358at2759"/>
<dbReference type="AlphaFoldDB" id="A0A1X2I2Q6"/>
<dbReference type="Pfam" id="PF13621">
    <property type="entry name" value="Cupin_8"/>
    <property type="match status" value="1"/>
</dbReference>
<keyword evidence="3" id="KW-1185">Reference proteome</keyword>
<evidence type="ECO:0000313" key="2">
    <source>
        <dbReference type="EMBL" id="ORZ08161.1"/>
    </source>
</evidence>
<gene>
    <name evidence="2" type="ORF">BCR42DRAFT_146782</name>
</gene>
<dbReference type="InterPro" id="IPR003347">
    <property type="entry name" value="JmjC_dom"/>
</dbReference>
<dbReference type="InterPro" id="IPR041667">
    <property type="entry name" value="Cupin_8"/>
</dbReference>